<dbReference type="PROSITE" id="PS51257">
    <property type="entry name" value="PROKAR_LIPOPROTEIN"/>
    <property type="match status" value="1"/>
</dbReference>
<gene>
    <name evidence="3" type="ORF">RIdsm_00024</name>
    <name evidence="2" type="ORF">XM52_16610</name>
</gene>
<keyword evidence="4" id="KW-1185">Reference proteome</keyword>
<reference evidence="3 5" key="2">
    <citation type="submission" date="2018-08" db="EMBL/GenBank/DDBJ databases">
        <title>Genetic Globetrotter - A new plasmid hitch-hiking vast phylogenetic and geographic distances.</title>
        <authorList>
            <person name="Vollmers J."/>
            <person name="Petersen J."/>
        </authorList>
    </citation>
    <scope>NUCLEOTIDE SEQUENCE [LARGE SCALE GENOMIC DNA]</scope>
    <source>
        <strain evidence="3 5">DSM 26383</strain>
    </source>
</reference>
<reference evidence="2 4" key="1">
    <citation type="submission" date="2015-04" db="EMBL/GenBank/DDBJ databases">
        <title>The draft genome sequence of Roseovarius indicus B108T.</title>
        <authorList>
            <person name="Li G."/>
            <person name="Lai Q."/>
            <person name="Shao Z."/>
            <person name="Yan P."/>
        </authorList>
    </citation>
    <scope>NUCLEOTIDE SEQUENCE [LARGE SCALE GENOMIC DNA]</scope>
    <source>
        <strain evidence="2 4">B108</strain>
    </source>
</reference>
<feature type="region of interest" description="Disordered" evidence="1">
    <location>
        <begin position="30"/>
        <end position="76"/>
    </location>
</feature>
<accession>A0A0T5P6P6</accession>
<dbReference type="Proteomes" id="UP000325785">
    <property type="component" value="Chromosome"/>
</dbReference>
<sequence length="175" mass="19066">MMLPRKIMMIGLVLVVAACSRDRDVTLTRFKNTGDGPDEFSIAPGKPLEAPESYAALPTPQPGAANRTDQNPKADGIAALGGNPAATADAGVAPGDAGLVRHAARYGTDPTIRQRLRVEDKEIRRNYGRRNIFRIGPRDNYTDAYKRQWLDSDAEQRRMRNAGVITPTAPPPSSR</sequence>
<dbReference type="InterPro" id="IPR021395">
    <property type="entry name" value="DUF3035"/>
</dbReference>
<dbReference type="Pfam" id="PF11233">
    <property type="entry name" value="DUF3035"/>
    <property type="match status" value="1"/>
</dbReference>
<organism evidence="2 4">
    <name type="scientific">Roseovarius indicus</name>
    <dbReference type="NCBI Taxonomy" id="540747"/>
    <lineage>
        <taxon>Bacteria</taxon>
        <taxon>Pseudomonadati</taxon>
        <taxon>Pseudomonadota</taxon>
        <taxon>Alphaproteobacteria</taxon>
        <taxon>Rhodobacterales</taxon>
        <taxon>Roseobacteraceae</taxon>
        <taxon>Roseovarius</taxon>
    </lineage>
</organism>
<name>A0A0T5P6P6_9RHOB</name>
<dbReference type="EMBL" id="CP031598">
    <property type="protein sequence ID" value="QEW24251.1"/>
    <property type="molecule type" value="Genomic_DNA"/>
</dbReference>
<dbReference type="RefSeq" id="WP_057817529.1">
    <property type="nucleotide sequence ID" value="NZ_CP031598.1"/>
</dbReference>
<dbReference type="Proteomes" id="UP000051401">
    <property type="component" value="Unassembled WGS sequence"/>
</dbReference>
<dbReference type="PATRIC" id="fig|540747.5.peg.1045"/>
<evidence type="ECO:0008006" key="6">
    <source>
        <dbReference type="Google" id="ProtNLM"/>
    </source>
</evidence>
<evidence type="ECO:0000313" key="4">
    <source>
        <dbReference type="Proteomes" id="UP000051401"/>
    </source>
</evidence>
<evidence type="ECO:0000313" key="5">
    <source>
        <dbReference type="Proteomes" id="UP000325785"/>
    </source>
</evidence>
<evidence type="ECO:0000313" key="2">
    <source>
        <dbReference type="EMBL" id="KRS16845.1"/>
    </source>
</evidence>
<protein>
    <recommendedName>
        <fullName evidence="6">Beta-barrel assembly machine subunit BamF</fullName>
    </recommendedName>
</protein>
<dbReference type="AlphaFoldDB" id="A0A0T5P6P6"/>
<dbReference type="OrthoDB" id="7876689at2"/>
<feature type="region of interest" description="Disordered" evidence="1">
    <location>
        <begin position="152"/>
        <end position="175"/>
    </location>
</feature>
<evidence type="ECO:0000313" key="3">
    <source>
        <dbReference type="EMBL" id="QEW24251.1"/>
    </source>
</evidence>
<dbReference type="KEGG" id="rid:RIdsm_00024"/>
<dbReference type="STRING" id="540747.SAMN04488031_102178"/>
<dbReference type="EMBL" id="LAXI01000011">
    <property type="protein sequence ID" value="KRS16845.1"/>
    <property type="molecule type" value="Genomic_DNA"/>
</dbReference>
<proteinExistence type="predicted"/>
<evidence type="ECO:0000256" key="1">
    <source>
        <dbReference type="SAM" id="MobiDB-lite"/>
    </source>
</evidence>